<evidence type="ECO:0000313" key="3">
    <source>
        <dbReference type="Proteomes" id="UP000813444"/>
    </source>
</evidence>
<evidence type="ECO:0000256" key="1">
    <source>
        <dbReference type="SAM" id="MobiDB-lite"/>
    </source>
</evidence>
<organism evidence="2 3">
    <name type="scientific">Stachybotrys elegans</name>
    <dbReference type="NCBI Taxonomy" id="80388"/>
    <lineage>
        <taxon>Eukaryota</taxon>
        <taxon>Fungi</taxon>
        <taxon>Dikarya</taxon>
        <taxon>Ascomycota</taxon>
        <taxon>Pezizomycotina</taxon>
        <taxon>Sordariomycetes</taxon>
        <taxon>Hypocreomycetidae</taxon>
        <taxon>Hypocreales</taxon>
        <taxon>Stachybotryaceae</taxon>
        <taxon>Stachybotrys</taxon>
    </lineage>
</organism>
<proteinExistence type="predicted"/>
<dbReference type="AlphaFoldDB" id="A0A8K0T267"/>
<dbReference type="EMBL" id="JAGPNK010000001">
    <property type="protein sequence ID" value="KAH7328806.1"/>
    <property type="molecule type" value="Genomic_DNA"/>
</dbReference>
<feature type="region of interest" description="Disordered" evidence="1">
    <location>
        <begin position="1"/>
        <end position="20"/>
    </location>
</feature>
<keyword evidence="3" id="KW-1185">Reference proteome</keyword>
<dbReference type="Proteomes" id="UP000813444">
    <property type="component" value="Unassembled WGS sequence"/>
</dbReference>
<sequence>MSDDCEQDQEERVHHRPGDGYVSGILRNAVVHIGDTQSPGYDEDHCVVTIRYFIRDGVNQQPIVDVKLRLTQPPTTNTMSTTEDIDKLSSVFQDNTADYAGNSELSHHKSRQARDTDDGTPCRNRSQSPFFTRPMIAGTETETRARIAKSVFHALQWDVARNVFASVVPRHPEPAAVEHEIQPTLQAAWAKVDNVETVTKEVKEEMDEPQCEW</sequence>
<gene>
    <name evidence="2" type="ORF">B0I35DRAFT_507210</name>
</gene>
<protein>
    <submittedName>
        <fullName evidence="2">Uncharacterized protein</fullName>
    </submittedName>
</protein>
<accession>A0A8K0T267</accession>
<feature type="region of interest" description="Disordered" evidence="1">
    <location>
        <begin position="100"/>
        <end position="128"/>
    </location>
</feature>
<reference evidence="2" key="1">
    <citation type="journal article" date="2021" name="Nat. Commun.">
        <title>Genetic determinants of endophytism in the Arabidopsis root mycobiome.</title>
        <authorList>
            <person name="Mesny F."/>
            <person name="Miyauchi S."/>
            <person name="Thiergart T."/>
            <person name="Pickel B."/>
            <person name="Atanasova L."/>
            <person name="Karlsson M."/>
            <person name="Huettel B."/>
            <person name="Barry K.W."/>
            <person name="Haridas S."/>
            <person name="Chen C."/>
            <person name="Bauer D."/>
            <person name="Andreopoulos W."/>
            <person name="Pangilinan J."/>
            <person name="LaButti K."/>
            <person name="Riley R."/>
            <person name="Lipzen A."/>
            <person name="Clum A."/>
            <person name="Drula E."/>
            <person name="Henrissat B."/>
            <person name="Kohler A."/>
            <person name="Grigoriev I.V."/>
            <person name="Martin F.M."/>
            <person name="Hacquard S."/>
        </authorList>
    </citation>
    <scope>NUCLEOTIDE SEQUENCE</scope>
    <source>
        <strain evidence="2">MPI-CAGE-CH-0235</strain>
    </source>
</reference>
<evidence type="ECO:0000313" key="2">
    <source>
        <dbReference type="EMBL" id="KAH7328806.1"/>
    </source>
</evidence>
<name>A0A8K0T267_9HYPO</name>
<comment type="caution">
    <text evidence="2">The sequence shown here is derived from an EMBL/GenBank/DDBJ whole genome shotgun (WGS) entry which is preliminary data.</text>
</comment>